<sequence>MLPVAACVAASSAEALLHALGFQQRGIRDGSPAAVWQARWRGPGNKADFFAKLQSWGAVGLPGHYNVYLGLIGFFLFLAVADNVQDEVLPPEGLR</sequence>
<dbReference type="Proteomes" id="UP000821845">
    <property type="component" value="Chromosome 5"/>
</dbReference>
<name>A0ACB7SAA7_HYAAI</name>
<protein>
    <submittedName>
        <fullName evidence="1">Uncharacterized protein</fullName>
    </submittedName>
</protein>
<proteinExistence type="predicted"/>
<evidence type="ECO:0000313" key="1">
    <source>
        <dbReference type="EMBL" id="KAH6931001.1"/>
    </source>
</evidence>
<reference evidence="1" key="1">
    <citation type="submission" date="2020-05" db="EMBL/GenBank/DDBJ databases">
        <title>Large-scale comparative analyses of tick genomes elucidate their genetic diversity and vector capacities.</title>
        <authorList>
            <person name="Jia N."/>
            <person name="Wang J."/>
            <person name="Shi W."/>
            <person name="Du L."/>
            <person name="Sun Y."/>
            <person name="Zhan W."/>
            <person name="Jiang J."/>
            <person name="Wang Q."/>
            <person name="Zhang B."/>
            <person name="Ji P."/>
            <person name="Sakyi L.B."/>
            <person name="Cui X."/>
            <person name="Yuan T."/>
            <person name="Jiang B."/>
            <person name="Yang W."/>
            <person name="Lam T.T.-Y."/>
            <person name="Chang Q."/>
            <person name="Ding S."/>
            <person name="Wang X."/>
            <person name="Zhu J."/>
            <person name="Ruan X."/>
            <person name="Zhao L."/>
            <person name="Wei J."/>
            <person name="Que T."/>
            <person name="Du C."/>
            <person name="Cheng J."/>
            <person name="Dai P."/>
            <person name="Han X."/>
            <person name="Huang E."/>
            <person name="Gao Y."/>
            <person name="Liu J."/>
            <person name="Shao H."/>
            <person name="Ye R."/>
            <person name="Li L."/>
            <person name="Wei W."/>
            <person name="Wang X."/>
            <person name="Wang C."/>
            <person name="Yang T."/>
            <person name="Huo Q."/>
            <person name="Li W."/>
            <person name="Guo W."/>
            <person name="Chen H."/>
            <person name="Zhou L."/>
            <person name="Ni X."/>
            <person name="Tian J."/>
            <person name="Zhou Y."/>
            <person name="Sheng Y."/>
            <person name="Liu T."/>
            <person name="Pan Y."/>
            <person name="Xia L."/>
            <person name="Li J."/>
            <person name="Zhao F."/>
            <person name="Cao W."/>
        </authorList>
    </citation>
    <scope>NUCLEOTIDE SEQUENCE</scope>
    <source>
        <strain evidence="1">Hyas-2018</strain>
    </source>
</reference>
<keyword evidence="2" id="KW-1185">Reference proteome</keyword>
<accession>A0ACB7SAA7</accession>
<comment type="caution">
    <text evidence="1">The sequence shown here is derived from an EMBL/GenBank/DDBJ whole genome shotgun (WGS) entry which is preliminary data.</text>
</comment>
<gene>
    <name evidence="1" type="ORF">HPB50_021312</name>
</gene>
<dbReference type="EMBL" id="CM023485">
    <property type="protein sequence ID" value="KAH6931001.1"/>
    <property type="molecule type" value="Genomic_DNA"/>
</dbReference>
<organism evidence="1 2">
    <name type="scientific">Hyalomma asiaticum</name>
    <name type="common">Tick</name>
    <dbReference type="NCBI Taxonomy" id="266040"/>
    <lineage>
        <taxon>Eukaryota</taxon>
        <taxon>Metazoa</taxon>
        <taxon>Ecdysozoa</taxon>
        <taxon>Arthropoda</taxon>
        <taxon>Chelicerata</taxon>
        <taxon>Arachnida</taxon>
        <taxon>Acari</taxon>
        <taxon>Parasitiformes</taxon>
        <taxon>Ixodida</taxon>
        <taxon>Ixodoidea</taxon>
        <taxon>Ixodidae</taxon>
        <taxon>Hyalomminae</taxon>
        <taxon>Hyalomma</taxon>
    </lineage>
</organism>
<evidence type="ECO:0000313" key="2">
    <source>
        <dbReference type="Proteomes" id="UP000821845"/>
    </source>
</evidence>